<accession>A0A3E1NVA0</accession>
<comment type="caution">
    <text evidence="1">The sequence shown here is derived from an EMBL/GenBank/DDBJ whole genome shotgun (WGS) entry which is preliminary data.</text>
</comment>
<keyword evidence="2" id="KW-1185">Reference proteome</keyword>
<sequence>MLLSQLNTCTMEIYISEEDLLQNIQDKFQEAYPHLRLEFFKHPHEAGEGCPRNEKWPLDTPIEDIRMIHSFGWIDISEDRTVAELEKDFYRQIGLSVQVLRKSGLNWLLTTRTDHLTLKIQDEMGAGLL</sequence>
<dbReference type="EMBL" id="QTJV01000012">
    <property type="protein sequence ID" value="RFM31774.1"/>
    <property type="molecule type" value="Genomic_DNA"/>
</dbReference>
<evidence type="ECO:0000313" key="2">
    <source>
        <dbReference type="Proteomes" id="UP000261174"/>
    </source>
</evidence>
<name>A0A3E1NVA0_9BACT</name>
<reference evidence="1 2" key="1">
    <citation type="submission" date="2018-08" db="EMBL/GenBank/DDBJ databases">
        <title>Chitinophaga sp. K20C18050901, a novel bacterium isolated from forest soil.</title>
        <authorList>
            <person name="Wang C."/>
        </authorList>
    </citation>
    <scope>NUCLEOTIDE SEQUENCE [LARGE SCALE GENOMIC DNA]</scope>
    <source>
        <strain evidence="1 2">K20C18050901</strain>
    </source>
</reference>
<gene>
    <name evidence="1" type="ORF">DXN04_26795</name>
</gene>
<dbReference type="Proteomes" id="UP000261174">
    <property type="component" value="Unassembled WGS sequence"/>
</dbReference>
<organism evidence="1 2">
    <name type="scientific">Chitinophaga silvisoli</name>
    <dbReference type="NCBI Taxonomy" id="2291814"/>
    <lineage>
        <taxon>Bacteria</taxon>
        <taxon>Pseudomonadati</taxon>
        <taxon>Bacteroidota</taxon>
        <taxon>Chitinophagia</taxon>
        <taxon>Chitinophagales</taxon>
        <taxon>Chitinophagaceae</taxon>
        <taxon>Chitinophaga</taxon>
    </lineage>
</organism>
<proteinExistence type="predicted"/>
<evidence type="ECO:0000313" key="1">
    <source>
        <dbReference type="EMBL" id="RFM31774.1"/>
    </source>
</evidence>
<protein>
    <submittedName>
        <fullName evidence="1">Uncharacterized protein</fullName>
    </submittedName>
</protein>
<dbReference type="AlphaFoldDB" id="A0A3E1NVA0"/>